<dbReference type="GO" id="GO:0005886">
    <property type="term" value="C:plasma membrane"/>
    <property type="evidence" value="ECO:0007669"/>
    <property type="project" value="UniProtKB-SubCell"/>
</dbReference>
<dbReference type="Pfam" id="PF01810">
    <property type="entry name" value="LysE"/>
    <property type="match status" value="1"/>
</dbReference>
<evidence type="ECO:0000256" key="3">
    <source>
        <dbReference type="ARBA" id="ARBA00022692"/>
    </source>
</evidence>
<evidence type="ECO:0000256" key="4">
    <source>
        <dbReference type="ARBA" id="ARBA00022989"/>
    </source>
</evidence>
<sequence length="208" mass="21577">MDWLAWLSLAGVCALGAMSPGPSLLVVVRNAANGFAHGAACAIAHGLGIGCYALLTALGLGLILTGSPLLFGGLQWAGALFLVYLGWKSIRAPAPEPGQPPATEPAVPAQSVASAAAQGFGIALFNPKVALFFAALFSQFVGLGQATVTKLAMAGLAAGIDMLWYLLVSAALFFGRRKGIRPGRWSHRLQQLFGVLLIALAARLLWQI</sequence>
<dbReference type="Proteomes" id="UP000464675">
    <property type="component" value="Chromosome"/>
</dbReference>
<proteinExistence type="predicted"/>
<dbReference type="Proteomes" id="UP000563601">
    <property type="component" value="Unassembled WGS sequence"/>
</dbReference>
<dbReference type="EMBL" id="JACHHR010000001">
    <property type="protein sequence ID" value="MBB5210200.1"/>
    <property type="molecule type" value="Genomic_DNA"/>
</dbReference>
<dbReference type="PANTHER" id="PTHR30086:SF16">
    <property type="entry name" value="AMINO ACID EFFLUX PERMEASE RHTB FAMILY"/>
    <property type="match status" value="1"/>
</dbReference>
<evidence type="ECO:0000256" key="2">
    <source>
        <dbReference type="ARBA" id="ARBA00022475"/>
    </source>
</evidence>
<feature type="transmembrane region" description="Helical" evidence="6">
    <location>
        <begin position="69"/>
        <end position="87"/>
    </location>
</feature>
<comment type="subcellular location">
    <subcellularLocation>
        <location evidence="1">Cell membrane</location>
        <topology evidence="1">Multi-pass membrane protein</topology>
    </subcellularLocation>
</comment>
<keyword evidence="5 6" id="KW-0472">Membrane</keyword>
<dbReference type="OrthoDB" id="581870at2"/>
<keyword evidence="2" id="KW-1003">Cell membrane</keyword>
<dbReference type="InterPro" id="IPR001123">
    <property type="entry name" value="LeuE-type"/>
</dbReference>
<organism evidence="7 10">
    <name type="scientific">Microbulbifer hydrolyticus</name>
    <dbReference type="NCBI Taxonomy" id="48074"/>
    <lineage>
        <taxon>Bacteria</taxon>
        <taxon>Pseudomonadati</taxon>
        <taxon>Pseudomonadota</taxon>
        <taxon>Gammaproteobacteria</taxon>
        <taxon>Cellvibrionales</taxon>
        <taxon>Microbulbiferaceae</taxon>
        <taxon>Microbulbifer</taxon>
    </lineage>
</organism>
<evidence type="ECO:0000313" key="7">
    <source>
        <dbReference type="EMBL" id="MBB5210200.1"/>
    </source>
</evidence>
<keyword evidence="3 6" id="KW-0812">Transmembrane</keyword>
<reference evidence="7 10" key="2">
    <citation type="submission" date="2020-08" db="EMBL/GenBank/DDBJ databases">
        <title>Genomic Encyclopedia of Type Strains, Phase IV (KMG-IV): sequencing the most valuable type-strain genomes for metagenomic binning, comparative biology and taxonomic classification.</title>
        <authorList>
            <person name="Goeker M."/>
        </authorList>
    </citation>
    <scope>NUCLEOTIDE SEQUENCE [LARGE SCALE GENOMIC DNA]</scope>
    <source>
        <strain evidence="7 10">DSM 11525</strain>
    </source>
</reference>
<reference evidence="8 9" key="1">
    <citation type="submission" date="2020-01" db="EMBL/GenBank/DDBJ databases">
        <title>The possibility of degradation of plastic by Microbulbifer hydrolyticus IRE-31.</title>
        <authorList>
            <person name="Liu L."/>
        </authorList>
    </citation>
    <scope>NUCLEOTIDE SEQUENCE [LARGE SCALE GENOMIC DNA]</scope>
    <source>
        <strain evidence="8 9">IRE-31</strain>
    </source>
</reference>
<evidence type="ECO:0000256" key="6">
    <source>
        <dbReference type="SAM" id="Phobius"/>
    </source>
</evidence>
<evidence type="ECO:0000313" key="8">
    <source>
        <dbReference type="EMBL" id="QHQ39292.1"/>
    </source>
</evidence>
<dbReference type="GO" id="GO:0015171">
    <property type="term" value="F:amino acid transmembrane transporter activity"/>
    <property type="evidence" value="ECO:0007669"/>
    <property type="project" value="TreeGrafter"/>
</dbReference>
<dbReference type="AlphaFoldDB" id="A0A6P1TEV7"/>
<evidence type="ECO:0000256" key="1">
    <source>
        <dbReference type="ARBA" id="ARBA00004651"/>
    </source>
</evidence>
<protein>
    <submittedName>
        <fullName evidence="8">LysE family transporter</fullName>
    </submittedName>
    <submittedName>
        <fullName evidence="7">Threonine/homoserine/homoserine lactone efflux protein</fullName>
    </submittedName>
</protein>
<keyword evidence="4 6" id="KW-1133">Transmembrane helix</keyword>
<keyword evidence="9" id="KW-1185">Reference proteome</keyword>
<accession>A0A6P1TEV7</accession>
<evidence type="ECO:0000256" key="5">
    <source>
        <dbReference type="ARBA" id="ARBA00023136"/>
    </source>
</evidence>
<dbReference type="RefSeq" id="WP_161858614.1">
    <property type="nucleotide sequence ID" value="NZ_CP047491.1"/>
</dbReference>
<name>A0A6P1TEV7_9GAMM</name>
<dbReference type="PANTHER" id="PTHR30086">
    <property type="entry name" value="ARGININE EXPORTER PROTEIN ARGO"/>
    <property type="match status" value="1"/>
</dbReference>
<evidence type="ECO:0000313" key="10">
    <source>
        <dbReference type="Proteomes" id="UP000563601"/>
    </source>
</evidence>
<feature type="transmembrane region" description="Helical" evidence="6">
    <location>
        <begin position="130"/>
        <end position="148"/>
    </location>
</feature>
<dbReference type="EMBL" id="CP047491">
    <property type="protein sequence ID" value="QHQ39292.1"/>
    <property type="molecule type" value="Genomic_DNA"/>
</dbReference>
<evidence type="ECO:0000313" key="9">
    <source>
        <dbReference type="Proteomes" id="UP000464675"/>
    </source>
</evidence>
<feature type="transmembrane region" description="Helical" evidence="6">
    <location>
        <begin position="35"/>
        <end position="62"/>
    </location>
</feature>
<feature type="transmembrane region" description="Helical" evidence="6">
    <location>
        <begin position="154"/>
        <end position="175"/>
    </location>
</feature>
<gene>
    <name evidence="8" type="ORF">GTQ55_10030</name>
    <name evidence="7" type="ORF">HNQ53_000388</name>
</gene>